<dbReference type="Proteomes" id="UP000638732">
    <property type="component" value="Unassembled WGS sequence"/>
</dbReference>
<sequence length="63" mass="6988">MKDGLFEYGDAVIIAGTNEKGIVNIQQMNEDDAVEIKLDSGNISQYDADDLEFDLDYQPDTGE</sequence>
<accession>A0A965ZEZ4</accession>
<organism evidence="1 2">
    <name type="scientific">Mucilaginibacter agri</name>
    <dbReference type="NCBI Taxonomy" id="2695265"/>
    <lineage>
        <taxon>Bacteria</taxon>
        <taxon>Pseudomonadati</taxon>
        <taxon>Bacteroidota</taxon>
        <taxon>Sphingobacteriia</taxon>
        <taxon>Sphingobacteriales</taxon>
        <taxon>Sphingobacteriaceae</taxon>
        <taxon>Mucilaginibacter</taxon>
    </lineage>
</organism>
<keyword evidence="2" id="KW-1185">Reference proteome</keyword>
<reference evidence="1" key="2">
    <citation type="submission" date="2020-10" db="EMBL/GenBank/DDBJ databases">
        <title>Mucilaginibacter sp. nov., isolated from soil.</title>
        <authorList>
            <person name="Jeon C.O."/>
        </authorList>
    </citation>
    <scope>NUCLEOTIDE SEQUENCE</scope>
    <source>
        <strain evidence="1">R11</strain>
    </source>
</reference>
<gene>
    <name evidence="1" type="ORF">GSY63_09940</name>
</gene>
<dbReference type="AlphaFoldDB" id="A0A965ZEZ4"/>
<comment type="caution">
    <text evidence="1">The sequence shown here is derived from an EMBL/GenBank/DDBJ whole genome shotgun (WGS) entry which is preliminary data.</text>
</comment>
<protein>
    <submittedName>
        <fullName evidence="1">Uncharacterized protein</fullName>
    </submittedName>
</protein>
<evidence type="ECO:0000313" key="1">
    <source>
        <dbReference type="EMBL" id="NCD69675.1"/>
    </source>
</evidence>
<evidence type="ECO:0000313" key="2">
    <source>
        <dbReference type="Proteomes" id="UP000638732"/>
    </source>
</evidence>
<dbReference type="RefSeq" id="WP_166585663.1">
    <property type="nucleotide sequence ID" value="NZ_WWEO01000042.1"/>
</dbReference>
<reference evidence="1" key="1">
    <citation type="submission" date="2020-01" db="EMBL/GenBank/DDBJ databases">
        <authorList>
            <person name="Seo Y.L."/>
        </authorList>
    </citation>
    <scope>NUCLEOTIDE SEQUENCE</scope>
    <source>
        <strain evidence="1">R11</strain>
    </source>
</reference>
<proteinExistence type="predicted"/>
<name>A0A965ZEZ4_9SPHI</name>
<dbReference type="EMBL" id="WWEO01000042">
    <property type="protein sequence ID" value="NCD69675.1"/>
    <property type="molecule type" value="Genomic_DNA"/>
</dbReference>